<name>A0ABP3PRL7_9PROT</name>
<proteinExistence type="inferred from homology"/>
<keyword evidence="7" id="KW-1185">Reference proteome</keyword>
<dbReference type="InterPro" id="IPR018653">
    <property type="entry name" value="ScfR_C"/>
</dbReference>
<dbReference type="Proteomes" id="UP001499951">
    <property type="component" value="Unassembled WGS sequence"/>
</dbReference>
<gene>
    <name evidence="6" type="ORF">GCM10008942_17330</name>
</gene>
<dbReference type="InterPro" id="IPR010359">
    <property type="entry name" value="IrrE_HExxH"/>
</dbReference>
<evidence type="ECO:0000313" key="7">
    <source>
        <dbReference type="Proteomes" id="UP001499951"/>
    </source>
</evidence>
<sequence>MIQTRLGTKLRRLRAEQKLTQAQMAQQLEISPTYLNLLEHNQRPITATVLLKLAQRFAIDVSSFNMDDETRLVSDVMEALSDPLFDVHGIKATDVREMVGASPAIARAVLTLYQAARRNAVPNAAAVDTAPGELSYLPGGMPSEEVSDFLHANHNYFHDLELAAEALWKANDLTLENLYHGLIGVLSKRFSVAVDVQPADAMGNTLREYRPLDRVLRISEMLPLSSRTFQLASQIALLGSDGEISALMANGKFTSGESEHLTRTALANYFAAAVMMPYARFLEAARATRHDLDVLQHRFGASFEQICHRLTTLRRPGEEGVPFHLIRVDVAGNISKRFNGSGIQIARFGAACPRWNVYDAFATPGMLRVQVSQMPDGSSFFCVAKTISPIGRGARAKPVGARLHRLAIGLGCPLSYAKEVTYADGLTLDDPNILTPIGVSCRVCERVNCPERAMPSRNFKLVVDENRRGLSAYCYP</sequence>
<feature type="domain" description="HTH cro/C1-type" evidence="5">
    <location>
        <begin position="10"/>
        <end position="64"/>
    </location>
</feature>
<dbReference type="RefSeq" id="WP_166929710.1">
    <property type="nucleotide sequence ID" value="NZ_BAAADD010000004.1"/>
</dbReference>
<dbReference type="Pfam" id="PF09856">
    <property type="entry name" value="ScfRs"/>
    <property type="match status" value="1"/>
</dbReference>
<dbReference type="InterPro" id="IPR026281">
    <property type="entry name" value="HTH_RamB"/>
</dbReference>
<dbReference type="SUPFAM" id="SSF47413">
    <property type="entry name" value="lambda repressor-like DNA-binding domains"/>
    <property type="match status" value="1"/>
</dbReference>
<keyword evidence="3" id="KW-0238">DNA-binding</keyword>
<dbReference type="SMART" id="SM00530">
    <property type="entry name" value="HTH_XRE"/>
    <property type="match status" value="1"/>
</dbReference>
<comment type="similarity">
    <text evidence="1">Belongs to the short-chain fatty acyl-CoA assimilation regulator (ScfR) family.</text>
</comment>
<organism evidence="6 7">
    <name type="scientific">Rhizomicrobium electricum</name>
    <dbReference type="NCBI Taxonomy" id="480070"/>
    <lineage>
        <taxon>Bacteria</taxon>
        <taxon>Pseudomonadati</taxon>
        <taxon>Pseudomonadota</taxon>
        <taxon>Alphaproteobacteria</taxon>
        <taxon>Micropepsales</taxon>
        <taxon>Micropepsaceae</taxon>
        <taxon>Rhizomicrobium</taxon>
    </lineage>
</organism>
<dbReference type="Gene3D" id="1.10.260.40">
    <property type="entry name" value="lambda repressor-like DNA-binding domains"/>
    <property type="match status" value="1"/>
</dbReference>
<keyword evidence="2" id="KW-0805">Transcription regulation</keyword>
<evidence type="ECO:0000256" key="1">
    <source>
        <dbReference type="ARBA" id="ARBA00007227"/>
    </source>
</evidence>
<accession>A0ABP3PRL7</accession>
<dbReference type="InterPro" id="IPR001387">
    <property type="entry name" value="Cro/C1-type_HTH"/>
</dbReference>
<evidence type="ECO:0000256" key="3">
    <source>
        <dbReference type="ARBA" id="ARBA00023125"/>
    </source>
</evidence>
<dbReference type="Pfam" id="PF06114">
    <property type="entry name" value="Peptidase_M78"/>
    <property type="match status" value="1"/>
</dbReference>
<evidence type="ECO:0000256" key="4">
    <source>
        <dbReference type="ARBA" id="ARBA00023163"/>
    </source>
</evidence>
<dbReference type="CDD" id="cd00093">
    <property type="entry name" value="HTH_XRE"/>
    <property type="match status" value="1"/>
</dbReference>
<dbReference type="InterPro" id="IPR010982">
    <property type="entry name" value="Lambda_DNA-bd_dom_sf"/>
</dbReference>
<evidence type="ECO:0000256" key="2">
    <source>
        <dbReference type="ARBA" id="ARBA00023015"/>
    </source>
</evidence>
<dbReference type="PANTHER" id="PTHR46797:SF23">
    <property type="entry name" value="HTH-TYPE TRANSCRIPTIONAL REGULATOR SUTR"/>
    <property type="match status" value="1"/>
</dbReference>
<dbReference type="InterPro" id="IPR050807">
    <property type="entry name" value="TransReg_Diox_bact_type"/>
</dbReference>
<dbReference type="PIRSF" id="PIRSF019251">
    <property type="entry name" value="Rv0465c"/>
    <property type="match status" value="1"/>
</dbReference>
<dbReference type="EMBL" id="BAAADD010000004">
    <property type="protein sequence ID" value="GAA0569198.1"/>
    <property type="molecule type" value="Genomic_DNA"/>
</dbReference>
<dbReference type="PANTHER" id="PTHR46797">
    <property type="entry name" value="HTH-TYPE TRANSCRIPTIONAL REGULATOR"/>
    <property type="match status" value="1"/>
</dbReference>
<evidence type="ECO:0000259" key="5">
    <source>
        <dbReference type="PROSITE" id="PS50943"/>
    </source>
</evidence>
<comment type="caution">
    <text evidence="6">The sequence shown here is derived from an EMBL/GenBank/DDBJ whole genome shotgun (WGS) entry which is preliminary data.</text>
</comment>
<protein>
    <submittedName>
        <fullName evidence="6">XRE family transcriptional regulator</fullName>
    </submittedName>
</protein>
<dbReference type="Pfam" id="PF01381">
    <property type="entry name" value="HTH_3"/>
    <property type="match status" value="1"/>
</dbReference>
<keyword evidence="4" id="KW-0804">Transcription</keyword>
<dbReference type="PROSITE" id="PS50943">
    <property type="entry name" value="HTH_CROC1"/>
    <property type="match status" value="1"/>
</dbReference>
<reference evidence="7" key="1">
    <citation type="journal article" date="2019" name="Int. J. Syst. Evol. Microbiol.">
        <title>The Global Catalogue of Microorganisms (GCM) 10K type strain sequencing project: providing services to taxonomists for standard genome sequencing and annotation.</title>
        <authorList>
            <consortium name="The Broad Institute Genomics Platform"/>
            <consortium name="The Broad Institute Genome Sequencing Center for Infectious Disease"/>
            <person name="Wu L."/>
            <person name="Ma J."/>
        </authorList>
    </citation>
    <scope>NUCLEOTIDE SEQUENCE [LARGE SCALE GENOMIC DNA]</scope>
    <source>
        <strain evidence="7">JCM 15089</strain>
    </source>
</reference>
<evidence type="ECO:0000313" key="6">
    <source>
        <dbReference type="EMBL" id="GAA0569198.1"/>
    </source>
</evidence>